<name>A0A0R1KW11_9LACO</name>
<dbReference type="OrthoDB" id="2322017at2"/>
<proteinExistence type="predicted"/>
<dbReference type="EMBL" id="AZEA01000015">
    <property type="protein sequence ID" value="KRK87823.1"/>
    <property type="molecule type" value="Genomic_DNA"/>
</dbReference>
<feature type="transmembrane region" description="Helical" evidence="1">
    <location>
        <begin position="37"/>
        <end position="54"/>
    </location>
</feature>
<keyword evidence="1" id="KW-0472">Membrane</keyword>
<reference evidence="2 3" key="1">
    <citation type="journal article" date="2015" name="Genome Announc.">
        <title>Expanding the biotechnology potential of lactobacilli through comparative genomics of 213 strains and associated genera.</title>
        <authorList>
            <person name="Sun Z."/>
            <person name="Harris H.M."/>
            <person name="McCann A."/>
            <person name="Guo C."/>
            <person name="Argimon S."/>
            <person name="Zhang W."/>
            <person name="Yang X."/>
            <person name="Jeffery I.B."/>
            <person name="Cooney J.C."/>
            <person name="Kagawa T.F."/>
            <person name="Liu W."/>
            <person name="Song Y."/>
            <person name="Salvetti E."/>
            <person name="Wrobel A."/>
            <person name="Rasinkangas P."/>
            <person name="Parkhill J."/>
            <person name="Rea M.C."/>
            <person name="O'Sullivan O."/>
            <person name="Ritari J."/>
            <person name="Douillard F.P."/>
            <person name="Paul Ross R."/>
            <person name="Yang R."/>
            <person name="Briner A.E."/>
            <person name="Felis G.E."/>
            <person name="de Vos W.M."/>
            <person name="Barrangou R."/>
            <person name="Klaenhammer T.R."/>
            <person name="Caufield P.W."/>
            <person name="Cui Y."/>
            <person name="Zhang H."/>
            <person name="O'Toole P.W."/>
        </authorList>
    </citation>
    <scope>NUCLEOTIDE SEQUENCE [LARGE SCALE GENOMIC DNA]</scope>
    <source>
        <strain evidence="2 3">DSM 19904</strain>
    </source>
</reference>
<gene>
    <name evidence="2" type="ORF">FD17_GL000763</name>
</gene>
<evidence type="ECO:0008006" key="4">
    <source>
        <dbReference type="Google" id="ProtNLM"/>
    </source>
</evidence>
<evidence type="ECO:0000313" key="3">
    <source>
        <dbReference type="Proteomes" id="UP000051581"/>
    </source>
</evidence>
<evidence type="ECO:0000313" key="2">
    <source>
        <dbReference type="EMBL" id="KRK87823.1"/>
    </source>
</evidence>
<organism evidence="2 3">
    <name type="scientific">Lentilactobacillus sunkii DSM 19904</name>
    <dbReference type="NCBI Taxonomy" id="1423808"/>
    <lineage>
        <taxon>Bacteria</taxon>
        <taxon>Bacillati</taxon>
        <taxon>Bacillota</taxon>
        <taxon>Bacilli</taxon>
        <taxon>Lactobacillales</taxon>
        <taxon>Lactobacillaceae</taxon>
        <taxon>Lentilactobacillus</taxon>
    </lineage>
</organism>
<dbReference type="PATRIC" id="fig|1423808.3.peg.768"/>
<feature type="transmembrane region" description="Helical" evidence="1">
    <location>
        <begin position="66"/>
        <end position="85"/>
    </location>
</feature>
<sequence length="167" mass="19335">MKLNESFLIKIMRYFFSIRGVLDEHSIREINKVATNAFMYLWIYTGFANVALLMGSDKFLTHSTLIWFLFVNLIVAWGGVSFYVTRKVSKLKLNYHEVSVEEYPKAVHQAIIHGAWFGIIYGMFCYFLLTGVQGTFSLSRILFTLFIIVVGWTSDTQREIGHIVKVE</sequence>
<dbReference type="RefSeq" id="WP_057825749.1">
    <property type="nucleotide sequence ID" value="NZ_AZEA01000015.1"/>
</dbReference>
<keyword evidence="1" id="KW-0812">Transmembrane</keyword>
<dbReference type="Pfam" id="PF11683">
    <property type="entry name" value="DUF3278"/>
    <property type="match status" value="1"/>
</dbReference>
<keyword evidence="1" id="KW-1133">Transmembrane helix</keyword>
<dbReference type="InterPro" id="IPR021697">
    <property type="entry name" value="DUF3278"/>
</dbReference>
<accession>A0A0R1KW11</accession>
<feature type="transmembrane region" description="Helical" evidence="1">
    <location>
        <begin position="135"/>
        <end position="153"/>
    </location>
</feature>
<protein>
    <recommendedName>
        <fullName evidence="4">DUF3278 domain-containing protein</fullName>
    </recommendedName>
</protein>
<evidence type="ECO:0000256" key="1">
    <source>
        <dbReference type="SAM" id="Phobius"/>
    </source>
</evidence>
<comment type="caution">
    <text evidence="2">The sequence shown here is derived from an EMBL/GenBank/DDBJ whole genome shotgun (WGS) entry which is preliminary data.</text>
</comment>
<keyword evidence="3" id="KW-1185">Reference proteome</keyword>
<feature type="transmembrane region" description="Helical" evidence="1">
    <location>
        <begin position="106"/>
        <end position="129"/>
    </location>
</feature>
<dbReference type="Proteomes" id="UP000051581">
    <property type="component" value="Unassembled WGS sequence"/>
</dbReference>
<dbReference type="AlphaFoldDB" id="A0A0R1KW11"/>